<dbReference type="GO" id="GO:0008955">
    <property type="term" value="F:peptidoglycan glycosyltransferase activity"/>
    <property type="evidence" value="ECO:0007669"/>
    <property type="project" value="InterPro"/>
</dbReference>
<dbReference type="GeneID" id="78362715"/>
<evidence type="ECO:0000256" key="16">
    <source>
        <dbReference type="HAMAP-Rule" id="MF_02080"/>
    </source>
</evidence>
<keyword evidence="12 16" id="KW-0472">Membrane</keyword>
<dbReference type="EMBL" id="NHMP01000004">
    <property type="protein sequence ID" value="OXE47688.1"/>
    <property type="molecule type" value="Genomic_DNA"/>
</dbReference>
<evidence type="ECO:0000256" key="6">
    <source>
        <dbReference type="ARBA" id="ARBA00022670"/>
    </source>
</evidence>
<evidence type="ECO:0000313" key="20">
    <source>
        <dbReference type="EMBL" id="OXE47688.1"/>
    </source>
</evidence>
<evidence type="ECO:0000259" key="19">
    <source>
        <dbReference type="Pfam" id="PF03717"/>
    </source>
</evidence>
<feature type="domain" description="Penicillin-binding protein transpeptidase" evidence="18">
    <location>
        <begin position="268"/>
        <end position="562"/>
    </location>
</feature>
<dbReference type="Pfam" id="PF00905">
    <property type="entry name" value="Transpeptidase"/>
    <property type="match status" value="1"/>
</dbReference>
<evidence type="ECO:0000256" key="2">
    <source>
        <dbReference type="ARBA" id="ARBA00022475"/>
    </source>
</evidence>
<dbReference type="InterPro" id="IPR001460">
    <property type="entry name" value="PCN-bd_Tpept"/>
</dbReference>
<dbReference type="RefSeq" id="WP_066595164.1">
    <property type="nucleotide sequence ID" value="NZ_CAJTBZ010000002.1"/>
</dbReference>
<comment type="caution">
    <text evidence="20">The sequence shown here is derived from an EMBL/GenBank/DDBJ whole genome shotgun (WGS) entry which is preliminary data.</text>
</comment>
<dbReference type="GO" id="GO:0000917">
    <property type="term" value="P:division septum assembly"/>
    <property type="evidence" value="ECO:0007669"/>
    <property type="project" value="UniProtKB-KW"/>
</dbReference>
<dbReference type="Pfam" id="PF03717">
    <property type="entry name" value="PBP_dimer"/>
    <property type="match status" value="1"/>
</dbReference>
<accession>A0A227KID8</accession>
<keyword evidence="14 16" id="KW-0131">Cell cycle</keyword>
<dbReference type="InterPro" id="IPR037532">
    <property type="entry name" value="FtsI_transpept"/>
</dbReference>
<proteinExistence type="inferred from homology"/>
<evidence type="ECO:0000256" key="8">
    <source>
        <dbReference type="ARBA" id="ARBA00022801"/>
    </source>
</evidence>
<dbReference type="GO" id="GO:0009002">
    <property type="term" value="F:serine-type D-Ala-D-Ala carboxypeptidase activity"/>
    <property type="evidence" value="ECO:0007669"/>
    <property type="project" value="UniProtKB-UniRule"/>
</dbReference>
<evidence type="ECO:0000259" key="18">
    <source>
        <dbReference type="Pfam" id="PF00905"/>
    </source>
</evidence>
<keyword evidence="13 16" id="KW-0717">Septation</keyword>
<dbReference type="InterPro" id="IPR012338">
    <property type="entry name" value="Beta-lactam/transpept-like"/>
</dbReference>
<dbReference type="AlphaFoldDB" id="A0A227KID8"/>
<evidence type="ECO:0000256" key="14">
    <source>
        <dbReference type="ARBA" id="ARBA00023306"/>
    </source>
</evidence>
<comment type="subcellular location">
    <subcellularLocation>
        <location evidence="16">Cell inner membrane</location>
        <topology evidence="16">Single-pass membrane protein</topology>
    </subcellularLocation>
    <subcellularLocation>
        <location evidence="1">Membrane</location>
    </subcellularLocation>
</comment>
<keyword evidence="5 16" id="KW-0121">Carboxypeptidase</keyword>
<evidence type="ECO:0000256" key="10">
    <source>
        <dbReference type="ARBA" id="ARBA00022984"/>
    </source>
</evidence>
<comment type="similarity">
    <text evidence="16">Belongs to the transpeptidase family. FtsI subfamily.</text>
</comment>
<feature type="active site" description="Acyl-ester intermediate" evidence="16">
    <location>
        <position position="315"/>
    </location>
</feature>
<feature type="domain" description="Penicillin-binding protein dimerisation" evidence="19">
    <location>
        <begin position="83"/>
        <end position="227"/>
    </location>
</feature>
<comment type="catalytic activity">
    <reaction evidence="16">
        <text>Preferential cleavage: (Ac)2-L-Lys-D-Ala-|-D-Ala. Also transpeptidation of peptidyl-alanyl moieties that are N-acyl substituents of D-alanine.</text>
        <dbReference type="EC" id="3.4.16.4"/>
    </reaction>
</comment>
<dbReference type="GO" id="GO:0009252">
    <property type="term" value="P:peptidoglycan biosynthetic process"/>
    <property type="evidence" value="ECO:0007669"/>
    <property type="project" value="UniProtKB-UniRule"/>
</dbReference>
<dbReference type="GO" id="GO:0008360">
    <property type="term" value="P:regulation of cell shape"/>
    <property type="evidence" value="ECO:0007669"/>
    <property type="project" value="UniProtKB-KW"/>
</dbReference>
<evidence type="ECO:0000256" key="9">
    <source>
        <dbReference type="ARBA" id="ARBA00022960"/>
    </source>
</evidence>
<dbReference type="InterPro" id="IPR036138">
    <property type="entry name" value="PBP_dimer_sf"/>
</dbReference>
<evidence type="ECO:0000256" key="1">
    <source>
        <dbReference type="ARBA" id="ARBA00004370"/>
    </source>
</evidence>
<evidence type="ECO:0000256" key="12">
    <source>
        <dbReference type="ARBA" id="ARBA00023136"/>
    </source>
</evidence>
<dbReference type="SUPFAM" id="SSF56601">
    <property type="entry name" value="beta-lactamase/transpeptidase-like"/>
    <property type="match status" value="1"/>
</dbReference>
<dbReference type="GO" id="GO:0005886">
    <property type="term" value="C:plasma membrane"/>
    <property type="evidence" value="ECO:0007669"/>
    <property type="project" value="UniProtKB-SubCell"/>
</dbReference>
<evidence type="ECO:0000256" key="3">
    <source>
        <dbReference type="ARBA" id="ARBA00022519"/>
    </source>
</evidence>
<reference evidence="21" key="1">
    <citation type="submission" date="2017-05" db="EMBL/GenBank/DDBJ databases">
        <title>Improved OligoMM genomes.</title>
        <authorList>
            <person name="Garzetti D."/>
        </authorList>
    </citation>
    <scope>NUCLEOTIDE SEQUENCE [LARGE SCALE GENOMIC DNA]</scope>
    <source>
        <strain evidence="21">YL45</strain>
    </source>
</reference>
<organism evidence="20 21">
    <name type="scientific">Turicimonas muris</name>
    <dbReference type="NCBI Taxonomy" id="1796652"/>
    <lineage>
        <taxon>Bacteria</taxon>
        <taxon>Pseudomonadati</taxon>
        <taxon>Pseudomonadota</taxon>
        <taxon>Betaproteobacteria</taxon>
        <taxon>Burkholderiales</taxon>
        <taxon>Sutterellaceae</taxon>
        <taxon>Turicimonas</taxon>
    </lineage>
</organism>
<keyword evidence="8 16" id="KW-0378">Hydrolase</keyword>
<evidence type="ECO:0000256" key="7">
    <source>
        <dbReference type="ARBA" id="ARBA00022692"/>
    </source>
</evidence>
<dbReference type="GO" id="GO:0008658">
    <property type="term" value="F:penicillin binding"/>
    <property type="evidence" value="ECO:0007669"/>
    <property type="project" value="InterPro"/>
</dbReference>
<evidence type="ECO:0000256" key="11">
    <source>
        <dbReference type="ARBA" id="ARBA00022989"/>
    </source>
</evidence>
<keyword evidence="6 16" id="KW-0645">Protease</keyword>
<keyword evidence="21" id="KW-1185">Reference proteome</keyword>
<evidence type="ECO:0000313" key="21">
    <source>
        <dbReference type="Proteomes" id="UP000214610"/>
    </source>
</evidence>
<protein>
    <recommendedName>
        <fullName evidence="16">Peptidoglycan D,D-transpeptidase FtsI</fullName>
        <ecNumber evidence="16">3.4.16.4</ecNumber>
    </recommendedName>
    <alternativeName>
        <fullName evidence="16">Penicillin-binding protein 3</fullName>
        <shortName evidence="16">PBP-3</shortName>
    </alternativeName>
</protein>
<dbReference type="Gene3D" id="1.10.150.770">
    <property type="match status" value="1"/>
</dbReference>
<keyword evidence="7 16" id="KW-0812">Transmembrane</keyword>
<keyword evidence="10 16" id="KW-0573">Peptidoglycan synthesis</keyword>
<dbReference type="PANTHER" id="PTHR30627:SF1">
    <property type="entry name" value="PEPTIDOGLYCAN D,D-TRANSPEPTIDASE FTSI"/>
    <property type="match status" value="1"/>
</dbReference>
<dbReference type="Proteomes" id="UP000214610">
    <property type="component" value="Unassembled WGS sequence"/>
</dbReference>
<feature type="region of interest" description="Disordered" evidence="17">
    <location>
        <begin position="598"/>
        <end position="643"/>
    </location>
</feature>
<dbReference type="GO" id="GO:0043093">
    <property type="term" value="P:FtsZ-dependent cytokinesis"/>
    <property type="evidence" value="ECO:0007669"/>
    <property type="project" value="UniProtKB-UniRule"/>
</dbReference>
<keyword evidence="4 16" id="KW-0132">Cell division</keyword>
<evidence type="ECO:0000256" key="13">
    <source>
        <dbReference type="ARBA" id="ARBA00023210"/>
    </source>
</evidence>
<evidence type="ECO:0000256" key="4">
    <source>
        <dbReference type="ARBA" id="ARBA00022618"/>
    </source>
</evidence>
<dbReference type="Gene3D" id="3.30.450.330">
    <property type="match status" value="1"/>
</dbReference>
<keyword evidence="9 16" id="KW-0133">Cell shape</keyword>
<feature type="compositionally biased region" description="Basic and acidic residues" evidence="17">
    <location>
        <begin position="634"/>
        <end position="643"/>
    </location>
</feature>
<dbReference type="InterPro" id="IPR050515">
    <property type="entry name" value="Beta-lactam/transpept"/>
</dbReference>
<dbReference type="GO" id="GO:0006508">
    <property type="term" value="P:proteolysis"/>
    <property type="evidence" value="ECO:0007669"/>
    <property type="project" value="UniProtKB-KW"/>
</dbReference>
<dbReference type="SUPFAM" id="SSF56519">
    <property type="entry name" value="Penicillin binding protein dimerisation domain"/>
    <property type="match status" value="1"/>
</dbReference>
<dbReference type="Gene3D" id="3.90.1310.10">
    <property type="entry name" value="Penicillin-binding protein 2a (Domain 2)"/>
    <property type="match status" value="1"/>
</dbReference>
<gene>
    <name evidence="16" type="primary">ftsI</name>
    <name evidence="20" type="ORF">ADH67_07860</name>
</gene>
<dbReference type="HAMAP" id="MF_02080">
    <property type="entry name" value="FtsI_transpept"/>
    <property type="match status" value="1"/>
</dbReference>
<comment type="function">
    <text evidence="16">Catalyzes cross-linking of the peptidoglycan cell wall at the division septum.</text>
</comment>
<feature type="transmembrane region" description="Helical" evidence="16">
    <location>
        <begin position="40"/>
        <end position="61"/>
    </location>
</feature>
<dbReference type="PANTHER" id="PTHR30627">
    <property type="entry name" value="PEPTIDOGLYCAN D,D-TRANSPEPTIDASE"/>
    <property type="match status" value="1"/>
</dbReference>
<dbReference type="Gene3D" id="3.40.710.10">
    <property type="entry name" value="DD-peptidase/beta-lactamase superfamily"/>
    <property type="match status" value="1"/>
</dbReference>
<evidence type="ECO:0000256" key="17">
    <source>
        <dbReference type="SAM" id="MobiDB-lite"/>
    </source>
</evidence>
<comment type="pathway">
    <text evidence="16">Cell wall biogenesis; peptidoglycan biosynthesis.</text>
</comment>
<sequence>MKIINKIKGWISSSPEEVRGVNDSVQDLLSIRVPAGRVRFLYFIIVLSFLILIGRLAYLQLGFNTDFLQKQGEMRFQRTLDVSAVRGRILDRNGAVLASSVPGKGLWIIPQDTNITEEQLKKLASLLKVSKQELKKKFSSKRTFVYLKRQVPNDVGNEVLALNIAGLHSTREYLRQYPDGIIAAQIVGLTGIDGNGVEGVELSADKLLTGTTGSRRVMKDRLGRIIDDVWIREPQNGEDIRLTIDTRIQYLVYSALEKQVKDLNAKAGAVVVADTQTGDILALANYPSFDPNARRKIGRQAIRNRAITDTYEPGSTMKPFSVAAGLEEKKVTPNTLFQIGHRMTFGRRSIGDSHYSKELTVAGIIQQSSNIGTSKIALLMSPQTMWSYYDKLGFGKAPNIGFPGAAPGRLRPAKSWRPIEQATMSYGHGVTVSLLQLVQAYTAIAREGDMVPLSIMKDREPAQPQVVYSPKTANQMKAMLASVVEKGGTGTRAQVEGFSVAGKTGTAYKLEGGQYVKKYVASFTGYAPASNPRIVVGVMIDEPMKGKHWGSTAAAPLFSQIVAGTLRIMAVNPDKVVAPKTTYVKNDSRQQVKDKSLKTVVQGKAKKAASQPVSNKTEPVKKLPRIRAANDVGKGLKKETGGA</sequence>
<dbReference type="UniPathway" id="UPA00219"/>
<evidence type="ECO:0000256" key="15">
    <source>
        <dbReference type="ARBA" id="ARBA00023316"/>
    </source>
</evidence>
<keyword evidence="2 16" id="KW-1003">Cell membrane</keyword>
<dbReference type="GO" id="GO:0071555">
    <property type="term" value="P:cell wall organization"/>
    <property type="evidence" value="ECO:0007669"/>
    <property type="project" value="UniProtKB-KW"/>
</dbReference>
<name>A0A227KID8_9BURK</name>
<keyword evidence="11 16" id="KW-1133">Transmembrane helix</keyword>
<dbReference type="InterPro" id="IPR005311">
    <property type="entry name" value="PBP_dimer"/>
</dbReference>
<evidence type="ECO:0000256" key="5">
    <source>
        <dbReference type="ARBA" id="ARBA00022645"/>
    </source>
</evidence>
<keyword evidence="3 16" id="KW-0997">Cell inner membrane</keyword>
<keyword evidence="15 16" id="KW-0961">Cell wall biogenesis/degradation</keyword>
<dbReference type="EC" id="3.4.16.4" evidence="16"/>